<dbReference type="GO" id="GO:0019779">
    <property type="term" value="F:Atg8 activating enzyme activity"/>
    <property type="evidence" value="ECO:0007669"/>
    <property type="project" value="TreeGrafter"/>
</dbReference>
<dbReference type="FunCoup" id="A0A7R8Z159">
    <property type="interactions" value="1035"/>
</dbReference>
<dbReference type="Gene3D" id="3.40.140.70">
    <property type="entry name" value="Ubiquitin-like modifier-activating enzyme ATG7 N-terminal domain"/>
    <property type="match status" value="1"/>
</dbReference>
<dbReference type="InterPro" id="IPR042523">
    <property type="entry name" value="Atg7_N_2"/>
</dbReference>
<dbReference type="GO" id="GO:0019778">
    <property type="term" value="F:Atg12 activating enzyme activity"/>
    <property type="evidence" value="ECO:0007669"/>
    <property type="project" value="TreeGrafter"/>
</dbReference>
<dbReference type="InterPro" id="IPR042522">
    <property type="entry name" value="Atg7_N_1"/>
</dbReference>
<dbReference type="PANTHER" id="PTHR10953">
    <property type="entry name" value="UBIQUITIN-ACTIVATING ENZYME E1"/>
    <property type="match status" value="1"/>
</dbReference>
<evidence type="ECO:0000259" key="11">
    <source>
        <dbReference type="Pfam" id="PF16420"/>
    </source>
</evidence>
<evidence type="ECO:0000256" key="8">
    <source>
        <dbReference type="ARBA" id="ARBA00030242"/>
    </source>
</evidence>
<evidence type="ECO:0000256" key="5">
    <source>
        <dbReference type="ARBA" id="ARBA00022927"/>
    </source>
</evidence>
<organism evidence="12 13">
    <name type="scientific">Hermetia illucens</name>
    <name type="common">Black soldier fly</name>
    <dbReference type="NCBI Taxonomy" id="343691"/>
    <lineage>
        <taxon>Eukaryota</taxon>
        <taxon>Metazoa</taxon>
        <taxon>Ecdysozoa</taxon>
        <taxon>Arthropoda</taxon>
        <taxon>Hexapoda</taxon>
        <taxon>Insecta</taxon>
        <taxon>Pterygota</taxon>
        <taxon>Neoptera</taxon>
        <taxon>Endopterygota</taxon>
        <taxon>Diptera</taxon>
        <taxon>Brachycera</taxon>
        <taxon>Stratiomyomorpha</taxon>
        <taxon>Stratiomyidae</taxon>
        <taxon>Hermetiinae</taxon>
        <taxon>Hermetia</taxon>
    </lineage>
</organism>
<evidence type="ECO:0000256" key="9">
    <source>
        <dbReference type="ARBA" id="ARBA00032823"/>
    </source>
</evidence>
<evidence type="ECO:0000259" key="10">
    <source>
        <dbReference type="Pfam" id="PF00899"/>
    </source>
</evidence>
<dbReference type="OrthoDB" id="338614at2759"/>
<dbReference type="FunFam" id="3.40.140.70:FF:000001">
    <property type="entry name" value="Ubiquitin-like modifier-activating enzyme atg7"/>
    <property type="match status" value="1"/>
</dbReference>
<evidence type="ECO:0000313" key="12">
    <source>
        <dbReference type="EMBL" id="CAD7093169.1"/>
    </source>
</evidence>
<dbReference type="InterPro" id="IPR000594">
    <property type="entry name" value="ThiF_NAD_FAD-bd"/>
</dbReference>
<keyword evidence="6" id="KW-0072">Autophagy</keyword>
<feature type="domain" description="THIF-type NAD/FAD binding fold" evidence="10">
    <location>
        <begin position="334"/>
        <end position="508"/>
    </location>
</feature>
<dbReference type="GO" id="GO:0034727">
    <property type="term" value="P:piecemeal microautophagy of the nucleus"/>
    <property type="evidence" value="ECO:0007669"/>
    <property type="project" value="TreeGrafter"/>
</dbReference>
<evidence type="ECO:0000256" key="4">
    <source>
        <dbReference type="ARBA" id="ARBA00022448"/>
    </source>
</evidence>
<dbReference type="InterPro" id="IPR045886">
    <property type="entry name" value="ThiF/MoeB/HesA"/>
</dbReference>
<dbReference type="GO" id="GO:0000422">
    <property type="term" value="P:autophagy of mitochondrion"/>
    <property type="evidence" value="ECO:0007669"/>
    <property type="project" value="TreeGrafter"/>
</dbReference>
<dbReference type="InterPro" id="IPR035985">
    <property type="entry name" value="Ubiquitin-activating_enz"/>
</dbReference>
<dbReference type="InterPro" id="IPR032197">
    <property type="entry name" value="Atg7_N"/>
</dbReference>
<dbReference type="Gene3D" id="3.40.50.720">
    <property type="entry name" value="NAD(P)-binding Rossmann-like Domain"/>
    <property type="match status" value="1"/>
</dbReference>
<keyword evidence="4" id="KW-0813">Transport</keyword>
<dbReference type="Proteomes" id="UP000594454">
    <property type="component" value="Chromosome 6"/>
</dbReference>
<protein>
    <recommendedName>
        <fullName evidence="2">Ubiquitin-like modifier-activating enzyme ATG7</fullName>
    </recommendedName>
    <alternativeName>
        <fullName evidence="7 9">ATG12-activating enzyme E1 ATG7</fullName>
    </alternativeName>
    <alternativeName>
        <fullName evidence="8">Autophagy-related protein 7</fullName>
    </alternativeName>
    <alternativeName>
        <fullName evidence="3">Ubiquitin-like modifier-activating enzyme atg7</fullName>
    </alternativeName>
</protein>
<comment type="similarity">
    <text evidence="1">Belongs to the ATG7 family.</text>
</comment>
<reference evidence="12 13" key="1">
    <citation type="submission" date="2020-11" db="EMBL/GenBank/DDBJ databases">
        <authorList>
            <person name="Wallbank WR R."/>
            <person name="Pardo Diaz C."/>
            <person name="Kozak K."/>
            <person name="Martin S."/>
            <person name="Jiggins C."/>
            <person name="Moest M."/>
            <person name="Warren A I."/>
            <person name="Generalovic N T."/>
            <person name="Byers J.R.P. K."/>
            <person name="Montejo-Kovacevich G."/>
            <person name="Yen C E."/>
        </authorList>
    </citation>
    <scope>NUCLEOTIDE SEQUENCE [LARGE SCALE GENOMIC DNA]</scope>
</reference>
<keyword evidence="5" id="KW-0653">Protein transport</keyword>
<evidence type="ECO:0000256" key="2">
    <source>
        <dbReference type="ARBA" id="ARBA00017647"/>
    </source>
</evidence>
<keyword evidence="13" id="KW-1185">Reference proteome</keyword>
<evidence type="ECO:0000256" key="1">
    <source>
        <dbReference type="ARBA" id="ARBA00010931"/>
    </source>
</evidence>
<evidence type="ECO:0000256" key="7">
    <source>
        <dbReference type="ARBA" id="ARBA00029897"/>
    </source>
</evidence>
<evidence type="ECO:0000256" key="3">
    <source>
        <dbReference type="ARBA" id="ARBA00018730"/>
    </source>
</evidence>
<dbReference type="GO" id="GO:0000045">
    <property type="term" value="P:autophagosome assembly"/>
    <property type="evidence" value="ECO:0007669"/>
    <property type="project" value="TreeGrafter"/>
</dbReference>
<dbReference type="InParanoid" id="A0A7R8Z159"/>
<dbReference type="Pfam" id="PF00899">
    <property type="entry name" value="ThiF"/>
    <property type="match status" value="1"/>
</dbReference>
<dbReference type="EMBL" id="LR899014">
    <property type="protein sequence ID" value="CAD7093169.1"/>
    <property type="molecule type" value="Genomic_DNA"/>
</dbReference>
<gene>
    <name evidence="12" type="ORF">HERILL_LOCUS15471</name>
</gene>
<proteinExistence type="inferred from homology"/>
<name>A0A7R8Z159_HERIL</name>
<dbReference type="GO" id="GO:0006995">
    <property type="term" value="P:cellular response to nitrogen starvation"/>
    <property type="evidence" value="ECO:0007669"/>
    <property type="project" value="TreeGrafter"/>
</dbReference>
<dbReference type="AlphaFoldDB" id="A0A7R8Z159"/>
<dbReference type="GO" id="GO:0032446">
    <property type="term" value="P:protein modification by small protein conjugation"/>
    <property type="evidence" value="ECO:0007669"/>
    <property type="project" value="TreeGrafter"/>
</dbReference>
<dbReference type="GO" id="GO:0015031">
    <property type="term" value="P:protein transport"/>
    <property type="evidence" value="ECO:0007669"/>
    <property type="project" value="UniProtKB-KW"/>
</dbReference>
<dbReference type="Gene3D" id="3.40.140.100">
    <property type="entry name" value="Ubiquitin-like modifier-activating enzyme ATG7 C-terminal domain"/>
    <property type="match status" value="1"/>
</dbReference>
<dbReference type="Pfam" id="PF16420">
    <property type="entry name" value="ATG7_N"/>
    <property type="match status" value="1"/>
</dbReference>
<sequence length="557" mass="63025">MGDPQLEVLQYVPFKSFVQASFWHKLAEIKIDVDKLSDGPREIYGYYTNANAKECLFEVDYSAFNSEFTPMKFNYTSFGTLYNKNTIEGFKECDKVALLTSEGQKFLEDITTGRILEDPRRISRFFILSFADLKTHKYYYWFAFPAPLHPNAEIISGSRPTLLKDSPELSQHLEAIYFNLPSDQSKSFFILRKNEDDDGFKHYNLKDCINVQNLDNFKDVNLETIYFCFSDPCGTDKPSWLLRLYLVCISYLCPSLHNKHIKVVGVRMKTPKTLGESLVWDIIVPVNSKNSEVPFVGWEPNAAGKMIPRCVSMADSMDPAKLAENSVYLNLKLMKWRIMPNLDLDILTRTRCLLFGAGTLGCAVARNLLGWGFKNITFLDSGKIHFSNPVRQTLYIHADAVDGNKRKALTAAERIKQINPNVVSTGHVVQVPMPGHPVGDSMRSEVLQNLDVIENAVKNCDVIFLLTDSRESRWLPTLLGSYHKKIVINAALGFDSYLVMRHGGHKVLEEALHPQQIDGLHCISGANLGCYFCNDVTAPGDVSIFEILYFGFVEVSV</sequence>
<dbReference type="GO" id="GO:0000407">
    <property type="term" value="C:phagophore assembly site"/>
    <property type="evidence" value="ECO:0007669"/>
    <property type="project" value="TreeGrafter"/>
</dbReference>
<dbReference type="PANTHER" id="PTHR10953:SF3">
    <property type="entry name" value="UBIQUITIN-LIKE MODIFIER-ACTIVATING ENZYME ATG7"/>
    <property type="match status" value="1"/>
</dbReference>
<evidence type="ECO:0000256" key="6">
    <source>
        <dbReference type="ARBA" id="ARBA00023006"/>
    </source>
</evidence>
<evidence type="ECO:0000313" key="13">
    <source>
        <dbReference type="Proteomes" id="UP000594454"/>
    </source>
</evidence>
<dbReference type="SUPFAM" id="SSF69572">
    <property type="entry name" value="Activating enzymes of the ubiquitin-like proteins"/>
    <property type="match status" value="1"/>
</dbReference>
<accession>A0A7R8Z159</accession>
<feature type="domain" description="Ubiquitin-like modifier-activating enzyme Atg7 N-terminal" evidence="11">
    <location>
        <begin position="9"/>
        <end position="317"/>
    </location>
</feature>